<proteinExistence type="predicted"/>
<reference evidence="2" key="1">
    <citation type="submission" date="2022-04" db="EMBL/GenBank/DDBJ databases">
        <authorList>
            <person name="Criscuolo A."/>
        </authorList>
    </citation>
    <scope>NUCLEOTIDE SEQUENCE</scope>
    <source>
        <strain evidence="2">CIP111895</strain>
    </source>
</reference>
<dbReference type="Proteomes" id="UP000838308">
    <property type="component" value="Unassembled WGS sequence"/>
</dbReference>
<dbReference type="PROSITE" id="PS51257">
    <property type="entry name" value="PROKAR_LIPOPROTEIN"/>
    <property type="match status" value="1"/>
</dbReference>
<evidence type="ECO:0000313" key="2">
    <source>
        <dbReference type="EMBL" id="CAH2716241.1"/>
    </source>
</evidence>
<dbReference type="RefSeq" id="WP_248736502.1">
    <property type="nucleotide sequence ID" value="NZ_CALBWS010000025.1"/>
</dbReference>
<dbReference type="Pfam" id="PF09580">
    <property type="entry name" value="Spore_YhcN_YlaJ"/>
    <property type="match status" value="1"/>
</dbReference>
<dbReference type="InterPro" id="IPR019076">
    <property type="entry name" value="Spore_lipoprot_YhcN/YlaJ-like"/>
</dbReference>
<keyword evidence="3" id="KW-1185">Reference proteome</keyword>
<sequence length="231" mass="25723">MNKKQWMIPLSALMMVGIVGCTKDNSRAGLNQSNNNPLRPVGYYSNENHPNNGNALFRDNDGAITDMMDRTFGDEDKVTNEQRRSQLQVRDKNGNPKNPTTPLASKDRNFFQRDDRFSTSDMNYHGHLNKNIGNTGVATDPNFQDNVTNNIRNKVARINNVQDVRSVAYGNTVIVSVKLIDNGKAANTKKAIKDAVKPYANGRTVTVLTDEGTLGRDRNINNDIQLNRGGK</sequence>
<feature type="region of interest" description="Disordered" evidence="1">
    <location>
        <begin position="67"/>
        <end position="107"/>
    </location>
</feature>
<organism evidence="2 3">
    <name type="scientific">Neobacillus rhizosphaerae</name>
    <dbReference type="NCBI Taxonomy" id="2880965"/>
    <lineage>
        <taxon>Bacteria</taxon>
        <taxon>Bacillati</taxon>
        <taxon>Bacillota</taxon>
        <taxon>Bacilli</taxon>
        <taxon>Bacillales</taxon>
        <taxon>Bacillaceae</taxon>
        <taxon>Neobacillus</taxon>
    </lineage>
</organism>
<gene>
    <name evidence="2" type="ORF">BACCIP111895_03425</name>
</gene>
<evidence type="ECO:0000256" key="1">
    <source>
        <dbReference type="SAM" id="MobiDB-lite"/>
    </source>
</evidence>
<evidence type="ECO:0008006" key="4">
    <source>
        <dbReference type="Google" id="ProtNLM"/>
    </source>
</evidence>
<protein>
    <recommendedName>
        <fullName evidence="4">Spore cortex protein CoxA</fullName>
    </recommendedName>
</protein>
<name>A0ABM9EUA6_9BACI</name>
<feature type="compositionally biased region" description="Basic and acidic residues" evidence="1">
    <location>
        <begin position="67"/>
        <end position="94"/>
    </location>
</feature>
<comment type="caution">
    <text evidence="2">The sequence shown here is derived from an EMBL/GenBank/DDBJ whole genome shotgun (WGS) entry which is preliminary data.</text>
</comment>
<evidence type="ECO:0000313" key="3">
    <source>
        <dbReference type="Proteomes" id="UP000838308"/>
    </source>
</evidence>
<dbReference type="EMBL" id="CALBWS010000025">
    <property type="protein sequence ID" value="CAH2716241.1"/>
    <property type="molecule type" value="Genomic_DNA"/>
</dbReference>
<accession>A0ABM9EUA6</accession>